<dbReference type="InterPro" id="IPR001915">
    <property type="entry name" value="Peptidase_M48"/>
</dbReference>
<keyword evidence="6" id="KW-0256">Endoplasmic reticulum</keyword>
<feature type="transmembrane region" description="Helical" evidence="14">
    <location>
        <begin position="191"/>
        <end position="214"/>
    </location>
</feature>
<dbReference type="PANTHER" id="PTHR10120">
    <property type="entry name" value="CAAX PRENYL PROTEASE 1"/>
    <property type="match status" value="1"/>
</dbReference>
<feature type="active site" description="Proton donor" evidence="11">
    <location>
        <position position="382"/>
    </location>
</feature>
<sequence length="440" mass="49658">MNRIDFYNAFIIVFLAGTIVSFLINQFLEWIDFRERCRSGGEIPSVLKNIPESSCFDFEKLRKICAYKNAKYFAWIPSSVLGTALSLALVCTGFYPWLFNVVCRITGTPGSFVSSYTCAFLFMVFCSIPESILSIPFDLYREFRIEKKFGFSNMTFRLWILDGIKNIIVSLVMSAILVAAMIAVLTGFPKLWWIFITCILFAFTLIMQILYPLVIAPLFNKFIPLEDGELKSRITSLMEQLGFKSTGIFVVDASKRSGHSNAYFTGIGKSKRVVLYDTLVEQLTTDELVAVLGHEFGHYKLHHIVRRICIMLPVEFLLMFLLYVFSQTTALYTGFGFAVAQTQVQSVQFIGLFLSSLVAGSVQEILSPLMHFGSRRDEYAADVFSARLTKNPHALVTALIKLNSENLSELLPAKLYVIWNYSHPALSERVAALEALAENG</sequence>
<comment type="subcellular location">
    <subcellularLocation>
        <location evidence="1">Endoplasmic reticulum membrane</location>
        <topology evidence="1">Multi-pass membrane protein</topology>
    </subcellularLocation>
</comment>
<feature type="binding site" evidence="12">
    <location>
        <position position="378"/>
    </location>
    <ligand>
        <name>Zn(2+)</name>
        <dbReference type="ChEBI" id="CHEBI:29105"/>
        <note>catalytic</note>
    </ligand>
</feature>
<evidence type="ECO:0000259" key="15">
    <source>
        <dbReference type="Pfam" id="PF01435"/>
    </source>
</evidence>
<feature type="transmembrane region" description="Helical" evidence="14">
    <location>
        <begin position="6"/>
        <end position="28"/>
    </location>
</feature>
<evidence type="ECO:0000256" key="13">
    <source>
        <dbReference type="RuleBase" id="RU003983"/>
    </source>
</evidence>
<keyword evidence="4 12" id="KW-0479">Metal-binding</keyword>
<feature type="binding site" evidence="12">
    <location>
        <position position="298"/>
    </location>
    <ligand>
        <name>Zn(2+)</name>
        <dbReference type="ChEBI" id="CHEBI:29105"/>
        <note>catalytic</note>
    </ligand>
</feature>
<dbReference type="Pfam" id="PF01435">
    <property type="entry name" value="Peptidase_M48"/>
    <property type="match status" value="1"/>
</dbReference>
<keyword evidence="10 14" id="KW-0472">Membrane</keyword>
<evidence type="ECO:0000256" key="4">
    <source>
        <dbReference type="ARBA" id="ARBA00022723"/>
    </source>
</evidence>
<evidence type="ECO:0000256" key="12">
    <source>
        <dbReference type="PIRSR" id="PIRSR627057-2"/>
    </source>
</evidence>
<keyword evidence="3 14" id="KW-0812">Transmembrane</keyword>
<dbReference type="AlphaFoldDB" id="A0A1T4JHU7"/>
<evidence type="ECO:0000256" key="1">
    <source>
        <dbReference type="ARBA" id="ARBA00004477"/>
    </source>
</evidence>
<evidence type="ECO:0000256" key="5">
    <source>
        <dbReference type="ARBA" id="ARBA00022801"/>
    </source>
</evidence>
<accession>A0A1T4JHU7</accession>
<feature type="domain" description="CAAX prenyl protease 1 N-terminal" evidence="16">
    <location>
        <begin position="55"/>
        <end position="221"/>
    </location>
</feature>
<feature type="transmembrane region" description="Helical" evidence="14">
    <location>
        <begin position="158"/>
        <end position="185"/>
    </location>
</feature>
<feature type="binding site" evidence="12">
    <location>
        <position position="294"/>
    </location>
    <ligand>
        <name>Zn(2+)</name>
        <dbReference type="ChEBI" id="CHEBI:29105"/>
        <note>catalytic</note>
    </ligand>
</feature>
<keyword evidence="7 12" id="KW-0862">Zinc</keyword>
<evidence type="ECO:0000313" key="17">
    <source>
        <dbReference type="EMBL" id="SJZ29745.1"/>
    </source>
</evidence>
<protein>
    <submittedName>
        <fullName evidence="17">STE24 endopeptidase</fullName>
    </submittedName>
</protein>
<keyword evidence="5 13" id="KW-0378">Hydrolase</keyword>
<feature type="transmembrane region" description="Helical" evidence="14">
    <location>
        <begin position="72"/>
        <end position="99"/>
    </location>
</feature>
<dbReference type="GO" id="GO:0004222">
    <property type="term" value="F:metalloendopeptidase activity"/>
    <property type="evidence" value="ECO:0007669"/>
    <property type="project" value="InterPro"/>
</dbReference>
<comment type="similarity">
    <text evidence="13">Belongs to the peptidase M48 family.</text>
</comment>
<keyword evidence="9 13" id="KW-0482">Metalloprotease</keyword>
<feature type="transmembrane region" description="Helical" evidence="14">
    <location>
        <begin position="119"/>
        <end position="137"/>
    </location>
</feature>
<keyword evidence="2 13" id="KW-0645">Protease</keyword>
<proteinExistence type="inferred from homology"/>
<keyword evidence="8 14" id="KW-1133">Transmembrane helix</keyword>
<dbReference type="Pfam" id="PF16491">
    <property type="entry name" value="Peptidase_M48_N"/>
    <property type="match status" value="1"/>
</dbReference>
<comment type="cofactor">
    <cofactor evidence="12 13">
        <name>Zn(2+)</name>
        <dbReference type="ChEBI" id="CHEBI:29105"/>
    </cofactor>
    <text evidence="12 13">Binds 1 zinc ion per subunit.</text>
</comment>
<evidence type="ECO:0000256" key="11">
    <source>
        <dbReference type="PIRSR" id="PIRSR627057-1"/>
    </source>
</evidence>
<evidence type="ECO:0000259" key="16">
    <source>
        <dbReference type="Pfam" id="PF16491"/>
    </source>
</evidence>
<dbReference type="Gene3D" id="3.30.2010.10">
    <property type="entry name" value="Metalloproteases ('zincins'), catalytic domain"/>
    <property type="match status" value="1"/>
</dbReference>
<evidence type="ECO:0000256" key="2">
    <source>
        <dbReference type="ARBA" id="ARBA00022670"/>
    </source>
</evidence>
<dbReference type="EMBL" id="FUWG01000002">
    <property type="protein sequence ID" value="SJZ29745.1"/>
    <property type="molecule type" value="Genomic_DNA"/>
</dbReference>
<evidence type="ECO:0000256" key="9">
    <source>
        <dbReference type="ARBA" id="ARBA00023049"/>
    </source>
</evidence>
<keyword evidence="18" id="KW-1185">Reference proteome</keyword>
<dbReference type="GO" id="GO:0046872">
    <property type="term" value="F:metal ion binding"/>
    <property type="evidence" value="ECO:0007669"/>
    <property type="project" value="UniProtKB-KW"/>
</dbReference>
<dbReference type="Proteomes" id="UP000190423">
    <property type="component" value="Unassembled WGS sequence"/>
</dbReference>
<evidence type="ECO:0000256" key="6">
    <source>
        <dbReference type="ARBA" id="ARBA00022824"/>
    </source>
</evidence>
<evidence type="ECO:0000256" key="10">
    <source>
        <dbReference type="ARBA" id="ARBA00023136"/>
    </source>
</evidence>
<feature type="transmembrane region" description="Helical" evidence="14">
    <location>
        <begin position="308"/>
        <end position="326"/>
    </location>
</feature>
<evidence type="ECO:0000256" key="8">
    <source>
        <dbReference type="ARBA" id="ARBA00022989"/>
    </source>
</evidence>
<dbReference type="GO" id="GO:0071586">
    <property type="term" value="P:CAAX-box protein processing"/>
    <property type="evidence" value="ECO:0007669"/>
    <property type="project" value="InterPro"/>
</dbReference>
<feature type="domain" description="Peptidase M48" evidence="15">
    <location>
        <begin position="224"/>
        <end position="436"/>
    </location>
</feature>
<reference evidence="17 18" key="1">
    <citation type="submission" date="2017-02" db="EMBL/GenBank/DDBJ databases">
        <authorList>
            <person name="Peterson S.W."/>
        </authorList>
    </citation>
    <scope>NUCLEOTIDE SEQUENCE [LARGE SCALE GENOMIC DNA]</scope>
    <source>
        <strain evidence="17 18">ATCC BAA-908</strain>
    </source>
</reference>
<evidence type="ECO:0000313" key="18">
    <source>
        <dbReference type="Proteomes" id="UP000190423"/>
    </source>
</evidence>
<dbReference type="InterPro" id="IPR027057">
    <property type="entry name" value="CAXX_Prtase_1"/>
</dbReference>
<gene>
    <name evidence="17" type="ORF">SAMN02745149_00248</name>
</gene>
<dbReference type="RefSeq" id="WP_143593121.1">
    <property type="nucleotide sequence ID" value="NZ_FUWG01000002.1"/>
</dbReference>
<name>A0A1T4JHU7_TREPO</name>
<dbReference type="OrthoDB" id="9781930at2"/>
<organism evidence="17 18">
    <name type="scientific">Treponema porcinum</name>
    <dbReference type="NCBI Taxonomy" id="261392"/>
    <lineage>
        <taxon>Bacteria</taxon>
        <taxon>Pseudomonadati</taxon>
        <taxon>Spirochaetota</taxon>
        <taxon>Spirochaetia</taxon>
        <taxon>Spirochaetales</taxon>
        <taxon>Treponemataceae</taxon>
        <taxon>Treponema</taxon>
    </lineage>
</organism>
<dbReference type="InterPro" id="IPR032456">
    <property type="entry name" value="Peptidase_M48_N"/>
</dbReference>
<dbReference type="CDD" id="cd07343">
    <property type="entry name" value="M48A_Zmpste24p_like"/>
    <property type="match status" value="1"/>
</dbReference>
<feature type="active site" evidence="11">
    <location>
        <position position="295"/>
    </location>
</feature>
<dbReference type="GeneID" id="78315571"/>
<evidence type="ECO:0000256" key="14">
    <source>
        <dbReference type="SAM" id="Phobius"/>
    </source>
</evidence>
<evidence type="ECO:0000256" key="7">
    <source>
        <dbReference type="ARBA" id="ARBA00022833"/>
    </source>
</evidence>
<dbReference type="FunFam" id="3.30.2010.10:FF:000002">
    <property type="entry name" value="CAAX prenyl protease"/>
    <property type="match status" value="1"/>
</dbReference>
<evidence type="ECO:0000256" key="3">
    <source>
        <dbReference type="ARBA" id="ARBA00022692"/>
    </source>
</evidence>
<dbReference type="STRING" id="261392.SAMN02745149_00248"/>